<name>A0A1J8Q835_9AGAM</name>
<feature type="region of interest" description="Disordered" evidence="1">
    <location>
        <begin position="1"/>
        <end position="85"/>
    </location>
</feature>
<sequence>MSHVMRAAMTPPLSPNSGYSHYPVSPRSGSPLSSAPNITLTTGQFPKTPLSSPRAIAREQLYSPSPNQKHVPLSSSPADIDIVTP</sequence>
<evidence type="ECO:0000313" key="3">
    <source>
        <dbReference type="Proteomes" id="UP000183567"/>
    </source>
</evidence>
<evidence type="ECO:0000256" key="1">
    <source>
        <dbReference type="SAM" id="MobiDB-lite"/>
    </source>
</evidence>
<dbReference type="EMBL" id="LVVM01005783">
    <property type="protein sequence ID" value="OJA09817.1"/>
    <property type="molecule type" value="Genomic_DNA"/>
</dbReference>
<feature type="compositionally biased region" description="Polar residues" evidence="1">
    <location>
        <begin position="27"/>
        <end position="51"/>
    </location>
</feature>
<proteinExistence type="predicted"/>
<comment type="caution">
    <text evidence="2">The sequence shown here is derived from an EMBL/GenBank/DDBJ whole genome shotgun (WGS) entry which is preliminary data.</text>
</comment>
<dbReference type="STRING" id="180088.A0A1J8Q835"/>
<gene>
    <name evidence="2" type="ORF">AZE42_12846</name>
</gene>
<dbReference type="OrthoDB" id="10478341at2759"/>
<evidence type="ECO:0000313" key="2">
    <source>
        <dbReference type="EMBL" id="OJA09817.1"/>
    </source>
</evidence>
<keyword evidence="3" id="KW-1185">Reference proteome</keyword>
<accession>A0A1J8Q835</accession>
<organism evidence="2 3">
    <name type="scientific">Rhizopogon vesiculosus</name>
    <dbReference type="NCBI Taxonomy" id="180088"/>
    <lineage>
        <taxon>Eukaryota</taxon>
        <taxon>Fungi</taxon>
        <taxon>Dikarya</taxon>
        <taxon>Basidiomycota</taxon>
        <taxon>Agaricomycotina</taxon>
        <taxon>Agaricomycetes</taxon>
        <taxon>Agaricomycetidae</taxon>
        <taxon>Boletales</taxon>
        <taxon>Suillineae</taxon>
        <taxon>Rhizopogonaceae</taxon>
        <taxon>Rhizopogon</taxon>
    </lineage>
</organism>
<protein>
    <submittedName>
        <fullName evidence="2">Uncharacterized protein</fullName>
    </submittedName>
</protein>
<dbReference type="Proteomes" id="UP000183567">
    <property type="component" value="Unassembled WGS sequence"/>
</dbReference>
<reference evidence="2 3" key="1">
    <citation type="submission" date="2016-03" db="EMBL/GenBank/DDBJ databases">
        <title>Comparative genomics of the ectomycorrhizal sister species Rhizopogon vinicolor and Rhizopogon vesiculosus (Basidiomycota: Boletales) reveals a divergence of the mating type B locus.</title>
        <authorList>
            <person name="Mujic A.B."/>
            <person name="Kuo A."/>
            <person name="Tritt A."/>
            <person name="Lipzen A."/>
            <person name="Chen C."/>
            <person name="Johnson J."/>
            <person name="Sharma A."/>
            <person name="Barry K."/>
            <person name="Grigoriev I.V."/>
            <person name="Spatafora J.W."/>
        </authorList>
    </citation>
    <scope>NUCLEOTIDE SEQUENCE [LARGE SCALE GENOMIC DNA]</scope>
    <source>
        <strain evidence="2 3">AM-OR11-056</strain>
    </source>
</reference>
<feature type="compositionally biased region" description="Polar residues" evidence="1">
    <location>
        <begin position="62"/>
        <end position="77"/>
    </location>
</feature>
<dbReference type="AlphaFoldDB" id="A0A1J8Q835"/>